<dbReference type="GO" id="GO:0016746">
    <property type="term" value="F:acyltransferase activity"/>
    <property type="evidence" value="ECO:0007669"/>
    <property type="project" value="TreeGrafter"/>
</dbReference>
<feature type="transmembrane region" description="Helical" evidence="1">
    <location>
        <begin position="28"/>
        <end position="50"/>
    </location>
</feature>
<reference evidence="2 3" key="1">
    <citation type="journal article" date="2012" name="Eukaryot. Cell">
        <title>Draft genome sequence of Wickerhamomyces ciferrii NRRL Y-1031 F-60-10.</title>
        <authorList>
            <person name="Schneider J."/>
            <person name="Andrea H."/>
            <person name="Blom J."/>
            <person name="Jaenicke S."/>
            <person name="Ruckert C."/>
            <person name="Schorsch C."/>
            <person name="Szczepanowski R."/>
            <person name="Farwick M."/>
            <person name="Goesmann A."/>
            <person name="Puhler A."/>
            <person name="Schaffer S."/>
            <person name="Tauch A."/>
            <person name="Kohler T."/>
            <person name="Brinkrolf K."/>
        </authorList>
    </citation>
    <scope>NUCLEOTIDE SEQUENCE [LARGE SCALE GENOMIC DNA]</scope>
    <source>
        <strain evidence="3">ATCC 14091 / BCRC 22168 / CBS 111 / JCM 3599 / NBRC 0793 / NRRL Y-1031 F-60-10</strain>
    </source>
</reference>
<dbReference type="InParanoid" id="K0KE63"/>
<name>K0KE63_WICCF</name>
<keyword evidence="3" id="KW-1185">Reference proteome</keyword>
<dbReference type="HOGENOM" id="CLU_059043_0_0_1"/>
<evidence type="ECO:0000256" key="1">
    <source>
        <dbReference type="SAM" id="Phobius"/>
    </source>
</evidence>
<dbReference type="EMBL" id="CAIF01000013">
    <property type="protein sequence ID" value="CCH41206.1"/>
    <property type="molecule type" value="Genomic_DNA"/>
</dbReference>
<dbReference type="PANTHER" id="PTHR10983:SF70">
    <property type="entry name" value="PROTEIN MUM3"/>
    <property type="match status" value="1"/>
</dbReference>
<dbReference type="PANTHER" id="PTHR10983">
    <property type="entry name" value="1-ACYLGLYCEROL-3-PHOSPHATE ACYLTRANSFERASE-RELATED"/>
    <property type="match status" value="1"/>
</dbReference>
<dbReference type="STRING" id="1206466.K0KE63"/>
<protein>
    <submittedName>
        <fullName evidence="2">Membrane protein</fullName>
    </submittedName>
</protein>
<keyword evidence="1" id="KW-1133">Transmembrane helix</keyword>
<proteinExistence type="predicted"/>
<evidence type="ECO:0000313" key="3">
    <source>
        <dbReference type="Proteomes" id="UP000009328"/>
    </source>
</evidence>
<accession>K0KE63</accession>
<comment type="caution">
    <text evidence="2">The sequence shown here is derived from an EMBL/GenBank/DDBJ whole genome shotgun (WGS) entry which is preliminary data.</text>
</comment>
<dbReference type="eggNOG" id="ENOG502QWMQ">
    <property type="taxonomic scope" value="Eukaryota"/>
</dbReference>
<organism evidence="2 3">
    <name type="scientific">Wickerhamomyces ciferrii (strain ATCC 14091 / BCRC 22168 / CBS 111 / JCM 3599 / NBRC 0793 / NRRL Y-1031 F-60-10)</name>
    <name type="common">Yeast</name>
    <name type="synonym">Pichia ciferrii</name>
    <dbReference type="NCBI Taxonomy" id="1206466"/>
    <lineage>
        <taxon>Eukaryota</taxon>
        <taxon>Fungi</taxon>
        <taxon>Dikarya</taxon>
        <taxon>Ascomycota</taxon>
        <taxon>Saccharomycotina</taxon>
        <taxon>Saccharomycetes</taxon>
        <taxon>Phaffomycetales</taxon>
        <taxon>Wickerhamomycetaceae</taxon>
        <taxon>Wickerhamomyces</taxon>
    </lineage>
</organism>
<dbReference type="FunCoup" id="K0KE63">
    <property type="interactions" value="43"/>
</dbReference>
<dbReference type="GO" id="GO:0036149">
    <property type="term" value="P:phosphatidylinositol acyl-chain remodeling"/>
    <property type="evidence" value="ECO:0007669"/>
    <property type="project" value="TreeGrafter"/>
</dbReference>
<keyword evidence="1" id="KW-0812">Transmembrane</keyword>
<dbReference type="AlphaFoldDB" id="K0KE63"/>
<sequence length="356" mass="42454">MQIMELLSHIGIYPSTLNLTLTNKFKGFLLIWVFIKFILVNGWVNLHLFLWNWVSNWIGFKWVITITYNIKLIISLWFWQSLIYLINKRKIKIIISGLDLNNDLEKLKILNESNCLCLSNHRSLFDFILIYYIKTLVAKKSNHAANNGNTTLDSIDLNFINWNSIWRIPSLHTIWNFLTNDENWVIQPNQLELQLNQIINQNNELTDLKSNWFIHFPEVNIINDYSLALQNQQLDQYLIPKLNETLYPRFKNFNNIVSTITKINNNTASSSSNQFKNLIDFSIVYYNPLQNNFKNPNLFEILTLKQPFFIINIDIKFKLISKLPLREKKLEKWLEHLWLEKDKTIEMMQKQLKINE</sequence>
<dbReference type="Proteomes" id="UP000009328">
    <property type="component" value="Unassembled WGS sequence"/>
</dbReference>
<evidence type="ECO:0000313" key="2">
    <source>
        <dbReference type="EMBL" id="CCH41206.1"/>
    </source>
</evidence>
<dbReference type="GO" id="GO:0005783">
    <property type="term" value="C:endoplasmic reticulum"/>
    <property type="evidence" value="ECO:0007669"/>
    <property type="project" value="TreeGrafter"/>
</dbReference>
<keyword evidence="1" id="KW-0472">Membrane</keyword>
<gene>
    <name evidence="2" type="ORF">BN7_743</name>
</gene>
<feature type="transmembrane region" description="Helical" evidence="1">
    <location>
        <begin position="62"/>
        <end position="86"/>
    </location>
</feature>